<dbReference type="EMBL" id="CM047908">
    <property type="protein sequence ID" value="KAJ0082459.1"/>
    <property type="molecule type" value="Genomic_DNA"/>
</dbReference>
<reference evidence="2" key="1">
    <citation type="journal article" date="2023" name="G3 (Bethesda)">
        <title>Genome assembly and association tests identify interacting loci associated with vigor, precocity, and sex in interspecific pistachio rootstocks.</title>
        <authorList>
            <person name="Palmer W."/>
            <person name="Jacygrad E."/>
            <person name="Sagayaradj S."/>
            <person name="Cavanaugh K."/>
            <person name="Han R."/>
            <person name="Bertier L."/>
            <person name="Beede B."/>
            <person name="Kafkas S."/>
            <person name="Golino D."/>
            <person name="Preece J."/>
            <person name="Michelmore R."/>
        </authorList>
    </citation>
    <scope>NUCLEOTIDE SEQUENCE [LARGE SCALE GENOMIC DNA]</scope>
</reference>
<comment type="caution">
    <text evidence="1">The sequence shown here is derived from an EMBL/GenBank/DDBJ whole genome shotgun (WGS) entry which is preliminary data.</text>
</comment>
<evidence type="ECO:0000313" key="1">
    <source>
        <dbReference type="EMBL" id="KAJ0082459.1"/>
    </source>
</evidence>
<organism evidence="1 2">
    <name type="scientific">Pistacia atlantica</name>
    <dbReference type="NCBI Taxonomy" id="434234"/>
    <lineage>
        <taxon>Eukaryota</taxon>
        <taxon>Viridiplantae</taxon>
        <taxon>Streptophyta</taxon>
        <taxon>Embryophyta</taxon>
        <taxon>Tracheophyta</taxon>
        <taxon>Spermatophyta</taxon>
        <taxon>Magnoliopsida</taxon>
        <taxon>eudicotyledons</taxon>
        <taxon>Gunneridae</taxon>
        <taxon>Pentapetalae</taxon>
        <taxon>rosids</taxon>
        <taxon>malvids</taxon>
        <taxon>Sapindales</taxon>
        <taxon>Anacardiaceae</taxon>
        <taxon>Pistacia</taxon>
    </lineage>
</organism>
<sequence>MQNTTKTHPTKSAARTASSRSDRDGICAGIAMAERMFMYSLATLLHSFDWKMRDGDKVDLTEKFGIVLKLKTSLLAIPTPSAQLPARRCFMPSVAHTSIEVSSLHSTLDSQPITIKET</sequence>
<gene>
    <name evidence="1" type="ORF">Patl1_11285</name>
</gene>
<protein>
    <submittedName>
        <fullName evidence="1">Uncharacterized protein</fullName>
    </submittedName>
</protein>
<keyword evidence="2" id="KW-1185">Reference proteome</keyword>
<accession>A0ACC1A4N5</accession>
<evidence type="ECO:0000313" key="2">
    <source>
        <dbReference type="Proteomes" id="UP001164250"/>
    </source>
</evidence>
<dbReference type="Proteomes" id="UP001164250">
    <property type="component" value="Chromosome 12"/>
</dbReference>
<name>A0ACC1A4N5_9ROSI</name>
<proteinExistence type="predicted"/>